<name>A0A975KBW6_9SPHN</name>
<dbReference type="AlphaFoldDB" id="A0A975KBW6"/>
<keyword evidence="2 11" id="KW-0813">Transport</keyword>
<dbReference type="EMBL" id="CP073910">
    <property type="protein sequence ID" value="QUT07803.1"/>
    <property type="molecule type" value="Genomic_DNA"/>
</dbReference>
<keyword evidence="3 11" id="KW-1134">Transmembrane beta strand</keyword>
<evidence type="ECO:0000256" key="5">
    <source>
        <dbReference type="ARBA" id="ARBA00022692"/>
    </source>
</evidence>
<evidence type="ECO:0000313" key="16">
    <source>
        <dbReference type="EMBL" id="QUT07803.1"/>
    </source>
</evidence>
<keyword evidence="5 11" id="KW-0812">Transmembrane</keyword>
<evidence type="ECO:0000256" key="2">
    <source>
        <dbReference type="ARBA" id="ARBA00022448"/>
    </source>
</evidence>
<dbReference type="PANTHER" id="PTHR32552">
    <property type="entry name" value="FERRICHROME IRON RECEPTOR-RELATED"/>
    <property type="match status" value="1"/>
</dbReference>
<feature type="domain" description="TonB-dependent receptor-like beta-barrel" evidence="14">
    <location>
        <begin position="256"/>
        <end position="714"/>
    </location>
</feature>
<feature type="chain" id="PRO_5038021122" evidence="13">
    <location>
        <begin position="25"/>
        <end position="752"/>
    </location>
</feature>
<keyword evidence="13" id="KW-0732">Signal</keyword>
<comment type="similarity">
    <text evidence="11 12">Belongs to the TonB-dependent receptor family.</text>
</comment>
<keyword evidence="8 12" id="KW-0798">TonB box</keyword>
<evidence type="ECO:0000256" key="4">
    <source>
        <dbReference type="ARBA" id="ARBA00022496"/>
    </source>
</evidence>
<evidence type="ECO:0000256" key="10">
    <source>
        <dbReference type="ARBA" id="ARBA00023237"/>
    </source>
</evidence>
<sequence length="752" mass="82038">MLRKFLSTSAILTVSVFGAAAAYAQEAAPAEQASADKGAKIEDIVVTAQRQAQSVQQTPLAITAVGGDTLKDRGIVDIDALTRSIPNFNFSRVGSDARVFIRGVGLVGNSAAGFDGRVAIYTDDVVNGRTQAALGSLFDLNRIEVLRGPQGTLYGRNATAGAVNIISNDPTNTLDGYASLTVGNYNLIRAEGAISGPLSDTVSARLAFQTNDRDGFGKNVMTGNPVDSERSRAVRAKLRFEPSETFHFTLTGEYRWEDDNAGGYAFVRPNPFRADVNVARGYVHPSNPRDRAGVDQQFFMENFGLTGNAVLKLSDSLELTSVTGYRYLDQASISSTDNSNSLGTAVDLATGSRQLSQELRLALKSDLIDLVVGGFYFHEKNDFVLDAAVSPLYFGGGQFPLYVGFRSGGAQKTNAYAAFAQGTLHVTDKLGIDIGARYSYEKRSIDQFNLIDFVNVFTRNPAPVVGCPAPAVGGFVPGRTLCYRTSTNSASWSSFDPKVAIHYQISDTVMAYASYSRGFKSGGFDFGQLRPAFDPEKLVDYEGGIKADLFDRRLRLNLAGFYYDYTNLQFNVVRFLPTPGNITINAAKARLYGAEAEITVLPVDDLRLAFNLAWLHNEYRELTDSHPVTNVVTNLAGNQLISAPKYKLVGEVGYTFHPSFADITPRAELSWTSKQQFSHFNLDYMSQPSFWELNLYLDVVRRGDWKVSAYGRNVTNKLYYVANSMASAVYGSFIVGQPAAPATYGLAVTKYF</sequence>
<evidence type="ECO:0000256" key="6">
    <source>
        <dbReference type="ARBA" id="ARBA00023004"/>
    </source>
</evidence>
<protein>
    <submittedName>
        <fullName evidence="16">TonB-dependent receptor</fullName>
    </submittedName>
</protein>
<dbReference type="RefSeq" id="WP_212610774.1">
    <property type="nucleotide sequence ID" value="NZ_CP073910.1"/>
</dbReference>
<dbReference type="InterPro" id="IPR000531">
    <property type="entry name" value="Beta-barrel_TonB"/>
</dbReference>
<evidence type="ECO:0000259" key="15">
    <source>
        <dbReference type="Pfam" id="PF07715"/>
    </source>
</evidence>
<dbReference type="InterPro" id="IPR036942">
    <property type="entry name" value="Beta-barrel_TonB_sf"/>
</dbReference>
<dbReference type="InterPro" id="IPR012910">
    <property type="entry name" value="Plug_dom"/>
</dbReference>
<evidence type="ECO:0000256" key="13">
    <source>
        <dbReference type="SAM" id="SignalP"/>
    </source>
</evidence>
<dbReference type="InterPro" id="IPR039426">
    <property type="entry name" value="TonB-dep_rcpt-like"/>
</dbReference>
<evidence type="ECO:0000256" key="7">
    <source>
        <dbReference type="ARBA" id="ARBA00023065"/>
    </source>
</evidence>
<evidence type="ECO:0000256" key="9">
    <source>
        <dbReference type="ARBA" id="ARBA00023136"/>
    </source>
</evidence>
<comment type="subcellular location">
    <subcellularLocation>
        <location evidence="1 11">Cell outer membrane</location>
        <topology evidence="1 11">Multi-pass membrane protein</topology>
    </subcellularLocation>
</comment>
<dbReference type="GO" id="GO:0006826">
    <property type="term" value="P:iron ion transport"/>
    <property type="evidence" value="ECO:0007669"/>
    <property type="project" value="UniProtKB-KW"/>
</dbReference>
<dbReference type="Proteomes" id="UP000681425">
    <property type="component" value="Chromosome"/>
</dbReference>
<evidence type="ECO:0000256" key="12">
    <source>
        <dbReference type="RuleBase" id="RU003357"/>
    </source>
</evidence>
<evidence type="ECO:0000256" key="1">
    <source>
        <dbReference type="ARBA" id="ARBA00004571"/>
    </source>
</evidence>
<organism evidence="16 17">
    <name type="scientific">Sphingobium phenoxybenzoativorans</name>
    <dbReference type="NCBI Taxonomy" id="1592790"/>
    <lineage>
        <taxon>Bacteria</taxon>
        <taxon>Pseudomonadati</taxon>
        <taxon>Pseudomonadota</taxon>
        <taxon>Alphaproteobacteria</taxon>
        <taxon>Sphingomonadales</taxon>
        <taxon>Sphingomonadaceae</taxon>
        <taxon>Sphingobium</taxon>
    </lineage>
</organism>
<feature type="signal peptide" evidence="13">
    <location>
        <begin position="1"/>
        <end position="24"/>
    </location>
</feature>
<accession>A0A975KBW6</accession>
<reference evidence="16" key="1">
    <citation type="submission" date="2021-04" db="EMBL/GenBank/DDBJ databases">
        <title>Isolation of p-tert-butylphenol degrading bacteria Sphingobium phenoxybenzoativorans Tas13 from active sludge.</title>
        <authorList>
            <person name="Li Y."/>
        </authorList>
    </citation>
    <scope>NUCLEOTIDE SEQUENCE</scope>
    <source>
        <strain evidence="16">Tas13</strain>
    </source>
</reference>
<keyword evidence="16" id="KW-0675">Receptor</keyword>
<dbReference type="KEGG" id="spph:KFK14_10710"/>
<keyword evidence="4" id="KW-0410">Iron transport</keyword>
<evidence type="ECO:0000256" key="3">
    <source>
        <dbReference type="ARBA" id="ARBA00022452"/>
    </source>
</evidence>
<gene>
    <name evidence="16" type="ORF">KFK14_10710</name>
</gene>
<dbReference type="SUPFAM" id="SSF56935">
    <property type="entry name" value="Porins"/>
    <property type="match status" value="1"/>
</dbReference>
<dbReference type="PROSITE" id="PS52016">
    <property type="entry name" value="TONB_DEPENDENT_REC_3"/>
    <property type="match status" value="1"/>
</dbReference>
<dbReference type="Pfam" id="PF07715">
    <property type="entry name" value="Plug"/>
    <property type="match status" value="1"/>
</dbReference>
<keyword evidence="6" id="KW-0408">Iron</keyword>
<keyword evidence="9 11" id="KW-0472">Membrane</keyword>
<dbReference type="GO" id="GO:0009279">
    <property type="term" value="C:cell outer membrane"/>
    <property type="evidence" value="ECO:0007669"/>
    <property type="project" value="UniProtKB-SubCell"/>
</dbReference>
<dbReference type="Gene3D" id="2.40.170.20">
    <property type="entry name" value="TonB-dependent receptor, beta-barrel domain"/>
    <property type="match status" value="1"/>
</dbReference>
<keyword evidence="7" id="KW-0406">Ion transport</keyword>
<keyword evidence="17" id="KW-1185">Reference proteome</keyword>
<proteinExistence type="inferred from homology"/>
<evidence type="ECO:0000256" key="8">
    <source>
        <dbReference type="ARBA" id="ARBA00023077"/>
    </source>
</evidence>
<feature type="domain" description="TonB-dependent receptor plug" evidence="15">
    <location>
        <begin position="55"/>
        <end position="162"/>
    </location>
</feature>
<keyword evidence="10 11" id="KW-0998">Cell outer membrane</keyword>
<evidence type="ECO:0000259" key="14">
    <source>
        <dbReference type="Pfam" id="PF00593"/>
    </source>
</evidence>
<evidence type="ECO:0000256" key="11">
    <source>
        <dbReference type="PROSITE-ProRule" id="PRU01360"/>
    </source>
</evidence>
<dbReference type="Pfam" id="PF00593">
    <property type="entry name" value="TonB_dep_Rec_b-barrel"/>
    <property type="match status" value="1"/>
</dbReference>
<evidence type="ECO:0000313" key="17">
    <source>
        <dbReference type="Proteomes" id="UP000681425"/>
    </source>
</evidence>
<dbReference type="PANTHER" id="PTHR32552:SF81">
    <property type="entry name" value="TONB-DEPENDENT OUTER MEMBRANE RECEPTOR"/>
    <property type="match status" value="1"/>
</dbReference>